<evidence type="ECO:0000256" key="1">
    <source>
        <dbReference type="SAM" id="MobiDB-lite"/>
    </source>
</evidence>
<sequence length="524" mass="56596">MASQESLVLHSFEPRLKFRGLRHNVPFSPAALAIESYALLTGQSVSVVSESFPSCAALGELPATFVDHKRVGGFEIFGLLKARTDLDAERAREQGMDPVDVSHETLGLCAFLKAEMGPIVEEAMFGSKASLQAFSRPLLSGGLPFPAWSPLNALLTSALLWGKERGEGGSEKGWARKARSVIRQSVSALDALREKSSRALGERCCFAYSDNPSSVDVVFYSHFFFILVMTVRPVLLRLCRCGRRSLEVGDARGNTRGRPGGRTVSRLGVRFSLGGGGGLGLSEETLNALLEETEGVIESRPFSASAAFAVLNVLTASELKNICRESGCAPWMWEETAATEEETEAEMERERQTERERETERVMADLLMAAKICSDFEAVIDTKIEPDADVAGMTIRFPNSMGRNREHGRRGRCVIRPLVSSTSFPNLRPPPSLSFSLPSFLENLISFGQEAAQTPPGREWGDPAAASGSTEEQEHAGGTAEMEGHGGQGVPQGFAVSQSRLREMQGNALAIGAALGVMLLVKGL</sequence>
<reference evidence="3" key="1">
    <citation type="submission" date="2014-11" db="EMBL/GenBank/DDBJ databases">
        <authorList>
            <person name="Otto D Thomas"/>
            <person name="Naeem Raeece"/>
        </authorList>
    </citation>
    <scope>NUCLEOTIDE SEQUENCE</scope>
</reference>
<feature type="region of interest" description="Disordered" evidence="1">
    <location>
        <begin position="338"/>
        <end position="358"/>
    </location>
</feature>
<feature type="compositionally biased region" description="Basic and acidic residues" evidence="1">
    <location>
        <begin position="346"/>
        <end position="358"/>
    </location>
</feature>
<dbReference type="GO" id="GO:0001401">
    <property type="term" value="C:SAM complex"/>
    <property type="evidence" value="ECO:0007669"/>
    <property type="project" value="InterPro"/>
</dbReference>
<protein>
    <recommendedName>
        <fullName evidence="2">Mitochondrial outer membrane transport complex Sam37/metaxin N-terminal domain-containing protein</fullName>
    </recommendedName>
</protein>
<dbReference type="VEuPathDB" id="CryptoDB:Cvel_6093"/>
<organism evidence="3">
    <name type="scientific">Chromera velia CCMP2878</name>
    <dbReference type="NCBI Taxonomy" id="1169474"/>
    <lineage>
        <taxon>Eukaryota</taxon>
        <taxon>Sar</taxon>
        <taxon>Alveolata</taxon>
        <taxon>Colpodellida</taxon>
        <taxon>Chromeraceae</taxon>
        <taxon>Chromera</taxon>
    </lineage>
</organism>
<dbReference type="EMBL" id="CDMZ01002137">
    <property type="protein sequence ID" value="CEM40947.1"/>
    <property type="molecule type" value="Genomic_DNA"/>
</dbReference>
<name>A0A0G4HAX3_9ALVE</name>
<evidence type="ECO:0000313" key="3">
    <source>
        <dbReference type="EMBL" id="CEM40947.1"/>
    </source>
</evidence>
<accession>A0A0G4HAX3</accession>
<proteinExistence type="predicted"/>
<dbReference type="InterPro" id="IPR019564">
    <property type="entry name" value="Sam37/metaxin_N"/>
</dbReference>
<feature type="domain" description="Mitochondrial outer membrane transport complex Sam37/metaxin N-terminal" evidence="2">
    <location>
        <begin position="32"/>
        <end position="148"/>
    </location>
</feature>
<evidence type="ECO:0000259" key="2">
    <source>
        <dbReference type="Pfam" id="PF10568"/>
    </source>
</evidence>
<gene>
    <name evidence="3" type="ORF">Cvel_6093</name>
</gene>
<feature type="region of interest" description="Disordered" evidence="1">
    <location>
        <begin position="452"/>
        <end position="493"/>
    </location>
</feature>
<dbReference type="Pfam" id="PF10568">
    <property type="entry name" value="Tom37"/>
    <property type="match status" value="1"/>
</dbReference>
<dbReference type="AlphaFoldDB" id="A0A0G4HAX3"/>